<name>A0ABU6MJD3_9BACI</name>
<dbReference type="EMBL" id="JARMAB010000022">
    <property type="protein sequence ID" value="MED1204434.1"/>
    <property type="molecule type" value="Genomic_DNA"/>
</dbReference>
<evidence type="ECO:0000256" key="1">
    <source>
        <dbReference type="SAM" id="SignalP"/>
    </source>
</evidence>
<feature type="chain" id="PRO_5047416617" evidence="1">
    <location>
        <begin position="23"/>
        <end position="458"/>
    </location>
</feature>
<feature type="signal peptide" evidence="1">
    <location>
        <begin position="1"/>
        <end position="22"/>
    </location>
</feature>
<comment type="caution">
    <text evidence="2">The sequence shown here is derived from an EMBL/GenBank/DDBJ whole genome shotgun (WGS) entry which is preliminary data.</text>
</comment>
<gene>
    <name evidence="2" type="ORF">P4T90_15400</name>
</gene>
<keyword evidence="3" id="KW-1185">Reference proteome</keyword>
<evidence type="ECO:0000313" key="2">
    <source>
        <dbReference type="EMBL" id="MED1204434.1"/>
    </source>
</evidence>
<reference evidence="2 3" key="1">
    <citation type="submission" date="2023-03" db="EMBL/GenBank/DDBJ databases">
        <title>Bacillus Genome Sequencing.</title>
        <authorList>
            <person name="Dunlap C."/>
        </authorList>
    </citation>
    <scope>NUCLEOTIDE SEQUENCE [LARGE SCALE GENOMIC DNA]</scope>
    <source>
        <strain evidence="2 3">B-23453</strain>
    </source>
</reference>
<organism evidence="2 3">
    <name type="scientific">Heyndrickxia acidicola</name>
    <dbReference type="NCBI Taxonomy" id="209389"/>
    <lineage>
        <taxon>Bacteria</taxon>
        <taxon>Bacillati</taxon>
        <taxon>Bacillota</taxon>
        <taxon>Bacilli</taxon>
        <taxon>Bacillales</taxon>
        <taxon>Bacillaceae</taxon>
        <taxon>Heyndrickxia</taxon>
    </lineage>
</organism>
<keyword evidence="1" id="KW-0732">Signal</keyword>
<protein>
    <submittedName>
        <fullName evidence="2">Copper amine oxidase</fullName>
    </submittedName>
</protein>
<proteinExistence type="predicted"/>
<dbReference type="RefSeq" id="WP_232317605.1">
    <property type="nucleotide sequence ID" value="NZ_JARMAB010000022.1"/>
</dbReference>
<sequence length="458" mass="49190">MNINVKKTLVSVPLSLSLLIPAAGSISASASTMNGNMMMSPSASIASPAANLRADLDSLLSEHAYLAIITMQKGAKGAKDFQAAANALNQNTDNLSKAVASVYGEQAGMQFKQIWGSHIGYFVDYVKATVAKNDAAKQKAMKNLNSYTITQADFFSKATGGRLSAAQLEEGLKMHVQDLLDAFNNYVAGNYTAAYMNVREAISHMYTPGKGLSWAITQQFPSKFNHSTVDTPAVELREKLNYLLSEHAALAITAMQKGGDGAKDFQAAAAALNNNTMDLSNAIASVYGSAAGKQFQQIWSSHIGYFVDYVKATGNKDTKGKDMAISNLNSYRVKQAQFLSTATGGRLKVADLEAGLKTHVDELLYAFNSYEAGNYTATYSEVNTAYMHMFMVGQGLASAIVSQFPSKFESSMPSKMPKTGLTPPAEHNSTNTVAEWTVIGLALSSILAAMMIRRKKTN</sequence>
<dbReference type="Proteomes" id="UP001341444">
    <property type="component" value="Unassembled WGS sequence"/>
</dbReference>
<evidence type="ECO:0000313" key="3">
    <source>
        <dbReference type="Proteomes" id="UP001341444"/>
    </source>
</evidence>
<accession>A0ABU6MJD3</accession>